<keyword evidence="4" id="KW-0677">Repeat</keyword>
<dbReference type="OrthoDB" id="10251154at2759"/>
<dbReference type="PANTHER" id="PTHR14085">
    <property type="entry name" value="WD-REPEAT PROTEIN BING4"/>
    <property type="match status" value="1"/>
</dbReference>
<dbReference type="PANTHER" id="PTHR14085:SF3">
    <property type="entry name" value="WD REPEAT-CONTAINING PROTEIN 46"/>
    <property type="match status" value="1"/>
</dbReference>
<keyword evidence="10" id="KW-1185">Reference proteome</keyword>
<reference evidence="9" key="1">
    <citation type="submission" date="2022-01" db="UniProtKB">
        <authorList>
            <consortium name="EnsemblMetazoa"/>
        </authorList>
    </citation>
    <scope>IDENTIFICATION</scope>
</reference>
<feature type="region of interest" description="Disordered" evidence="7">
    <location>
        <begin position="1"/>
        <end position="22"/>
    </location>
</feature>
<dbReference type="SMART" id="SM01033">
    <property type="entry name" value="BING4CT"/>
    <property type="match status" value="1"/>
</dbReference>
<dbReference type="AlphaFoldDB" id="A0A8I6RYF9"/>
<dbReference type="Pfam" id="PF00400">
    <property type="entry name" value="WD40"/>
    <property type="match status" value="1"/>
</dbReference>
<keyword evidence="2" id="KW-0698">rRNA processing</keyword>
<evidence type="ECO:0000313" key="10">
    <source>
        <dbReference type="Proteomes" id="UP000494040"/>
    </source>
</evidence>
<comment type="subcellular location">
    <subcellularLocation>
        <location evidence="1">Nucleus</location>
        <location evidence="1">Nucleolus</location>
    </subcellularLocation>
</comment>
<dbReference type="SUPFAM" id="SSF50978">
    <property type="entry name" value="WD40 repeat-like"/>
    <property type="match status" value="1"/>
</dbReference>
<dbReference type="InterPro" id="IPR036322">
    <property type="entry name" value="WD40_repeat_dom_sf"/>
</dbReference>
<proteinExistence type="predicted"/>
<dbReference type="InterPro" id="IPR040315">
    <property type="entry name" value="WDR46/Utp7"/>
</dbReference>
<dbReference type="GeneID" id="106668157"/>
<dbReference type="InterPro" id="IPR015943">
    <property type="entry name" value="WD40/YVTN_repeat-like_dom_sf"/>
</dbReference>
<dbReference type="InterPro" id="IPR012952">
    <property type="entry name" value="BING4_C_dom"/>
</dbReference>
<evidence type="ECO:0000256" key="1">
    <source>
        <dbReference type="ARBA" id="ARBA00004604"/>
    </source>
</evidence>
<evidence type="ECO:0000256" key="4">
    <source>
        <dbReference type="ARBA" id="ARBA00022737"/>
    </source>
</evidence>
<evidence type="ECO:0000256" key="2">
    <source>
        <dbReference type="ARBA" id="ARBA00022552"/>
    </source>
</evidence>
<dbReference type="Proteomes" id="UP000494040">
    <property type="component" value="Unassembled WGS sequence"/>
</dbReference>
<dbReference type="PROSITE" id="PS00678">
    <property type="entry name" value="WD_REPEATS_1"/>
    <property type="match status" value="1"/>
</dbReference>
<dbReference type="Pfam" id="PF08149">
    <property type="entry name" value="BING4CT"/>
    <property type="match status" value="1"/>
</dbReference>
<evidence type="ECO:0000313" key="9">
    <source>
        <dbReference type="EnsemblMetazoa" id="XP_014252144.1"/>
    </source>
</evidence>
<dbReference type="InterPro" id="IPR001680">
    <property type="entry name" value="WD40_rpt"/>
</dbReference>
<name>A0A8I6RYF9_CIMLE</name>
<dbReference type="Gene3D" id="2.130.10.10">
    <property type="entry name" value="YVTN repeat-like/Quinoprotein amine dehydrogenase"/>
    <property type="match status" value="1"/>
</dbReference>
<evidence type="ECO:0000256" key="5">
    <source>
        <dbReference type="ARBA" id="ARBA00023242"/>
    </source>
</evidence>
<evidence type="ECO:0000256" key="6">
    <source>
        <dbReference type="PROSITE-ProRule" id="PRU00221"/>
    </source>
</evidence>
<feature type="repeat" description="WD" evidence="6">
    <location>
        <begin position="274"/>
        <end position="308"/>
    </location>
</feature>
<dbReference type="SMART" id="SM00320">
    <property type="entry name" value="WD40"/>
    <property type="match status" value="5"/>
</dbReference>
<dbReference type="GO" id="GO:0030686">
    <property type="term" value="C:90S preribosome"/>
    <property type="evidence" value="ECO:0007669"/>
    <property type="project" value="TreeGrafter"/>
</dbReference>
<evidence type="ECO:0000259" key="8">
    <source>
        <dbReference type="SMART" id="SM01033"/>
    </source>
</evidence>
<dbReference type="PROSITE" id="PS50294">
    <property type="entry name" value="WD_REPEATS_REGION"/>
    <property type="match status" value="1"/>
</dbReference>
<protein>
    <recommendedName>
        <fullName evidence="8">BING4 C-terminal domain-containing protein</fullName>
    </recommendedName>
</protein>
<feature type="domain" description="BING4 C-terminal" evidence="8">
    <location>
        <begin position="356"/>
        <end position="434"/>
    </location>
</feature>
<dbReference type="FunFam" id="2.130.10.10:FF:000378">
    <property type="entry name" value="U3 small nucleolar RNA-associated protein 7"/>
    <property type="match status" value="1"/>
</dbReference>
<dbReference type="OMA" id="GPYHIDY"/>
<accession>A0A8I6RYF9</accession>
<keyword evidence="5" id="KW-0539">Nucleus</keyword>
<dbReference type="InterPro" id="IPR019775">
    <property type="entry name" value="WD40_repeat_CS"/>
</dbReference>
<organism evidence="9 10">
    <name type="scientific">Cimex lectularius</name>
    <name type="common">Bed bug</name>
    <name type="synonym">Acanthia lectularia</name>
    <dbReference type="NCBI Taxonomy" id="79782"/>
    <lineage>
        <taxon>Eukaryota</taxon>
        <taxon>Metazoa</taxon>
        <taxon>Ecdysozoa</taxon>
        <taxon>Arthropoda</taxon>
        <taxon>Hexapoda</taxon>
        <taxon>Insecta</taxon>
        <taxon>Pterygota</taxon>
        <taxon>Neoptera</taxon>
        <taxon>Paraneoptera</taxon>
        <taxon>Hemiptera</taxon>
        <taxon>Heteroptera</taxon>
        <taxon>Panheteroptera</taxon>
        <taxon>Cimicomorpha</taxon>
        <taxon>Cimicidae</taxon>
        <taxon>Cimex</taxon>
    </lineage>
</organism>
<dbReference type="GO" id="GO:0000462">
    <property type="term" value="P:maturation of SSU-rRNA from tricistronic rRNA transcript (SSU-rRNA, 5.8S rRNA, LSU-rRNA)"/>
    <property type="evidence" value="ECO:0007669"/>
    <property type="project" value="TreeGrafter"/>
</dbReference>
<evidence type="ECO:0000256" key="7">
    <source>
        <dbReference type="SAM" id="MobiDB-lite"/>
    </source>
</evidence>
<keyword evidence="3 6" id="KW-0853">WD repeat</keyword>
<dbReference type="GO" id="GO:0032040">
    <property type="term" value="C:small-subunit processome"/>
    <property type="evidence" value="ECO:0007669"/>
    <property type="project" value="TreeGrafter"/>
</dbReference>
<dbReference type="RefSeq" id="XP_014252144.1">
    <property type="nucleotide sequence ID" value="XM_014396658.2"/>
</dbReference>
<sequence>MSRELTRKEARKKNKWDKERIPIPPKVLAKHSRGTGMKRLNEVENKSLRTKMLRKEKTIEWAEKQAARTEILLTEDAGFIEYDEGETTKTVSQHQIAKNTDILSATKFFELDIPFGPYRIDYTRNGRHLLIGGRKGHVAAFDWVTKRLHCELNVMEEVFDIQWLHNEMMFAVAQKNWVYIYDNQGIELHCLKQLYRVLKMEFLPYHFLLATCNEDGFLCWLDVSIGKMVNTWNTFKGRLSVMTQNPYNAVLCVGHSNGVVSMWSPMNNKPLAQMLCHSTGVQTISIDQSGKYMATTSANREMKVWDVRALSGPLKNYKLRGSPKETCFSQRGCLSLCIGNMVEIYKNCHLADVSEPYLLHQLDSPVNHVKFCPFEDVLGIGAKSGFTSMLVPGSGEPNFDALELNPLQAKSQRREAEVKSLLEKIQPELISLDPSSIAEVNIPTLKERINAKIQILNMKPQKIDFVPRKKRRRNTAKAAKVVKIVRENQRRGFNKELKAAREEILKEAGVDLSKKEVEKSHGVLDRFKSKKQRKNV</sequence>
<evidence type="ECO:0000256" key="3">
    <source>
        <dbReference type="ARBA" id="ARBA00022574"/>
    </source>
</evidence>
<dbReference type="PROSITE" id="PS50082">
    <property type="entry name" value="WD_REPEATS_2"/>
    <property type="match status" value="1"/>
</dbReference>
<dbReference type="KEGG" id="clec:106668157"/>
<dbReference type="EnsemblMetazoa" id="XM_014396658.2">
    <property type="protein sequence ID" value="XP_014252144.1"/>
    <property type="gene ID" value="LOC106668157"/>
</dbReference>